<dbReference type="AlphaFoldDB" id="A0A369TBA3"/>
<evidence type="ECO:0000313" key="1">
    <source>
        <dbReference type="EMBL" id="RDD61457.1"/>
    </source>
</evidence>
<dbReference type="Proteomes" id="UP000253941">
    <property type="component" value="Unassembled WGS sequence"/>
</dbReference>
<evidence type="ECO:0008006" key="3">
    <source>
        <dbReference type="Google" id="ProtNLM"/>
    </source>
</evidence>
<comment type="caution">
    <text evidence="1">The sequence shown here is derived from an EMBL/GenBank/DDBJ whole genome shotgun (WGS) entry which is preliminary data.</text>
</comment>
<dbReference type="EMBL" id="QPMH01000012">
    <property type="protein sequence ID" value="RDD61457.1"/>
    <property type="molecule type" value="Genomic_DNA"/>
</dbReference>
<organism evidence="1 2">
    <name type="scientific">Ferruginivarius sediminum</name>
    <dbReference type="NCBI Taxonomy" id="2661937"/>
    <lineage>
        <taxon>Bacteria</taxon>
        <taxon>Pseudomonadati</taxon>
        <taxon>Pseudomonadota</taxon>
        <taxon>Alphaproteobacteria</taxon>
        <taxon>Rhodospirillales</taxon>
        <taxon>Rhodospirillaceae</taxon>
        <taxon>Ferruginivarius</taxon>
    </lineage>
</organism>
<protein>
    <recommendedName>
        <fullName evidence="3">Phage terminase small subunit P27 family</fullName>
    </recommendedName>
</protein>
<reference evidence="1 2" key="1">
    <citation type="submission" date="2018-07" db="EMBL/GenBank/DDBJ databases">
        <title>Venubactetium sediminum gen. nov., sp. nov., isolated from a marine solar saltern.</title>
        <authorList>
            <person name="Wang S."/>
        </authorList>
    </citation>
    <scope>NUCLEOTIDE SEQUENCE [LARGE SCALE GENOMIC DNA]</scope>
    <source>
        <strain evidence="1 2">WD2A32</strain>
    </source>
</reference>
<accession>A0A369TBA3</accession>
<dbReference type="RefSeq" id="WP_114582710.1">
    <property type="nucleotide sequence ID" value="NZ_QPMH01000012.1"/>
</dbReference>
<evidence type="ECO:0000313" key="2">
    <source>
        <dbReference type="Proteomes" id="UP000253941"/>
    </source>
</evidence>
<dbReference type="Pfam" id="PF05119">
    <property type="entry name" value="Terminase_4"/>
    <property type="match status" value="1"/>
</dbReference>
<name>A0A369TBA3_9PROT</name>
<proteinExistence type="predicted"/>
<gene>
    <name evidence="1" type="ORF">DRB17_13360</name>
</gene>
<dbReference type="InterPro" id="IPR006448">
    <property type="entry name" value="Phage_term_ssu_P27"/>
</dbReference>
<sequence length="112" mass="12564">MKSSAQKRRNPPKTLSHEARGWWKKLVADYEFDDEAAFLLLQTALEAFDRMREAQATIAADGAVILDRFDQKKAHPSVTTERDSRSQMIQALKSLNLDLEPLNDGPGRPPGS</sequence>
<keyword evidence="2" id="KW-1185">Reference proteome</keyword>